<dbReference type="RefSeq" id="WP_035118140.1">
    <property type="nucleotide sequence ID" value="NZ_AVBI01000018.1"/>
</dbReference>
<accession>A0A562LP54</accession>
<comment type="caution">
    <text evidence="1">The sequence shown here is derived from an EMBL/GenBank/DDBJ whole genome shotgun (WGS) entry which is preliminary data.</text>
</comment>
<dbReference type="EMBL" id="VLKQ01000012">
    <property type="protein sequence ID" value="TWI09358.1"/>
    <property type="molecule type" value="Genomic_DNA"/>
</dbReference>
<protein>
    <submittedName>
        <fullName evidence="1">Uncharacterized protein</fullName>
    </submittedName>
</protein>
<proteinExistence type="predicted"/>
<gene>
    <name evidence="1" type="ORF">IP98_02520</name>
</gene>
<name>A0A562LP54_9FLAO</name>
<organism evidence="1 2">
    <name type="scientific">Flavobacterium cauense R2A-7</name>
    <dbReference type="NCBI Taxonomy" id="1341154"/>
    <lineage>
        <taxon>Bacteria</taxon>
        <taxon>Pseudomonadati</taxon>
        <taxon>Bacteroidota</taxon>
        <taxon>Flavobacteriia</taxon>
        <taxon>Flavobacteriales</taxon>
        <taxon>Flavobacteriaceae</taxon>
        <taxon>Flavobacterium</taxon>
    </lineage>
</organism>
<keyword evidence="2" id="KW-1185">Reference proteome</keyword>
<evidence type="ECO:0000313" key="2">
    <source>
        <dbReference type="Proteomes" id="UP000319848"/>
    </source>
</evidence>
<evidence type="ECO:0000313" key="1">
    <source>
        <dbReference type="EMBL" id="TWI09358.1"/>
    </source>
</evidence>
<reference evidence="1 2" key="1">
    <citation type="journal article" date="2015" name="Stand. Genomic Sci.">
        <title>Genomic Encyclopedia of Bacterial and Archaeal Type Strains, Phase III: the genomes of soil and plant-associated and newly described type strains.</title>
        <authorList>
            <person name="Whitman W.B."/>
            <person name="Woyke T."/>
            <person name="Klenk H.P."/>
            <person name="Zhou Y."/>
            <person name="Lilburn T.G."/>
            <person name="Beck B.J."/>
            <person name="De Vos P."/>
            <person name="Vandamme P."/>
            <person name="Eisen J.A."/>
            <person name="Garrity G."/>
            <person name="Hugenholtz P."/>
            <person name="Kyrpides N.C."/>
        </authorList>
    </citation>
    <scope>NUCLEOTIDE SEQUENCE [LARGE SCALE GENOMIC DNA]</scope>
    <source>
        <strain evidence="1 2">CGMCC 1.7270</strain>
    </source>
</reference>
<dbReference type="AlphaFoldDB" id="A0A562LP54"/>
<sequence>MKIKVTKEQFYLLLVNFNILGDKELAIQMNGTTFNKIVESKKSGGNLYKVKIWVGAIPSEIIVSAGNSATAILLAKKMFPNARVTSINKM</sequence>
<dbReference type="Proteomes" id="UP000319848">
    <property type="component" value="Unassembled WGS sequence"/>
</dbReference>